<comment type="caution">
    <text evidence="2">The sequence shown here is derived from an EMBL/GenBank/DDBJ whole genome shotgun (WGS) entry which is preliminary data.</text>
</comment>
<dbReference type="EMBL" id="MHKM01000036">
    <property type="protein sequence ID" value="OGY90759.1"/>
    <property type="molecule type" value="Genomic_DNA"/>
</dbReference>
<proteinExistence type="predicted"/>
<name>A0A1G2BQA3_9BACT</name>
<evidence type="ECO:0000313" key="2">
    <source>
        <dbReference type="EMBL" id="OGY90759.1"/>
    </source>
</evidence>
<protein>
    <submittedName>
        <fullName evidence="2">Uncharacterized protein</fullName>
    </submittedName>
</protein>
<accession>A0A1G2BQA3</accession>
<keyword evidence="1" id="KW-1133">Transmembrane helix</keyword>
<keyword evidence="1" id="KW-0812">Transmembrane</keyword>
<evidence type="ECO:0000313" key="3">
    <source>
        <dbReference type="Proteomes" id="UP000178248"/>
    </source>
</evidence>
<dbReference type="AlphaFoldDB" id="A0A1G2BQA3"/>
<keyword evidence="1" id="KW-0472">Membrane</keyword>
<organism evidence="2 3">
    <name type="scientific">Candidatus Komeilibacteria bacterium RIFCSPLOWO2_01_FULL_52_15</name>
    <dbReference type="NCBI Taxonomy" id="1798551"/>
    <lineage>
        <taxon>Bacteria</taxon>
        <taxon>Candidatus Komeiliibacteriota</taxon>
    </lineage>
</organism>
<sequence length="132" mass="14251">MSKASKIIQGFFTTLGVIFFILLIVLAYLFIADPFNLRPLYNTLTSPSVITPTSTPGTVNTNTAPKTDNPLLSPAQEQALIKIGVDPAKLPTTITPQMEACFVQTLGQKRVDEIKKGAPPTPVDFFAARACL</sequence>
<feature type="transmembrane region" description="Helical" evidence="1">
    <location>
        <begin position="12"/>
        <end position="31"/>
    </location>
</feature>
<evidence type="ECO:0000256" key="1">
    <source>
        <dbReference type="SAM" id="Phobius"/>
    </source>
</evidence>
<dbReference type="Proteomes" id="UP000178248">
    <property type="component" value="Unassembled WGS sequence"/>
</dbReference>
<reference evidence="2 3" key="1">
    <citation type="journal article" date="2016" name="Nat. Commun.">
        <title>Thousands of microbial genomes shed light on interconnected biogeochemical processes in an aquifer system.</title>
        <authorList>
            <person name="Anantharaman K."/>
            <person name="Brown C.T."/>
            <person name="Hug L.A."/>
            <person name="Sharon I."/>
            <person name="Castelle C.J."/>
            <person name="Probst A.J."/>
            <person name="Thomas B.C."/>
            <person name="Singh A."/>
            <person name="Wilkins M.J."/>
            <person name="Karaoz U."/>
            <person name="Brodie E.L."/>
            <person name="Williams K.H."/>
            <person name="Hubbard S.S."/>
            <person name="Banfield J.F."/>
        </authorList>
    </citation>
    <scope>NUCLEOTIDE SEQUENCE [LARGE SCALE GENOMIC DNA]</scope>
</reference>
<gene>
    <name evidence="2" type="ORF">A3B30_02420</name>
</gene>